<sequence>MGGWDKSKALKLETTPAEFPWWHGEATVPKGQDIEYKFAIVGAAGFTWENGYNRNLNIPMNKDQLEFNALTFGQAERENSDSESQAYEYETSMYQSTDLCGGQTVTASHTASYVEQPKEKSLSRMRGTTGESSLEQTSQINGQRDPSKISHKAETEFVASSNQNLPSVSNASVTDDGAVNKKPARFLSVLKTGLGILTLPITVPVGGVFALCVGLCNLVYRTLSSISAMMFDHSSEEFEKVLIKTVQNMEVTMKKMERSLMESEEAVKRRVEEIKDLEANYVEEHNRYLQVLQERNASETSFVSIAAALRKDLTEMEETASKSLKRSKEEYTAYFENIKQEMAQSLSKFSRDLQDLGSSTLTESQKLRSNFDAALENHSRRLQESMDLCLKFDHELSHTRKHVKEVESNLEKMMNDQSQRVDALKGEVSSMQNEYHNKLARVTASSDKLTSELSQAKTDLITLRTHNHEIQRKIVNISENSRMMVPRSLAQGQNITTKAQHIEFVRSELNKVRRFHAEEINRLESMLNALSATAPSETSILADELIEKSVRPTAKDNKKLSDFDKLASFCSNSVSESDHHEGENQVLHSEMFSESLKAESMKDTCENSASKHSEITSHVVQSKEMAAEREDISKLELAKPDPKNDEKRVETSTISSQEGPTEKIKCADPIKDADVKLECFAVRPSHTQDEVQAQQIDSSSRADDSDGECVEHAHERVSEQLLNAKLEGNEQDEGGLFCAVEPYLNLSPKSKQARARLNTKERKLTHARPSMASKGTAVKL</sequence>
<dbReference type="GeneID" id="17303994"/>
<keyword evidence="1" id="KW-0175">Coiled coil</keyword>
<dbReference type="EnsemblProtists" id="EKX47408">
    <property type="protein sequence ID" value="EKX47408"/>
    <property type="gene ID" value="GUITHDRAFT_137576"/>
</dbReference>
<evidence type="ECO:0000313" key="6">
    <source>
        <dbReference type="Proteomes" id="UP000011087"/>
    </source>
</evidence>
<proteinExistence type="predicted"/>
<dbReference type="GO" id="GO:2001070">
    <property type="term" value="F:starch binding"/>
    <property type="evidence" value="ECO:0007669"/>
    <property type="project" value="InterPro"/>
</dbReference>
<dbReference type="InterPro" id="IPR002044">
    <property type="entry name" value="CBM20"/>
</dbReference>
<feature type="compositionally biased region" description="Polar residues" evidence="2">
    <location>
        <begin position="690"/>
        <end position="699"/>
    </location>
</feature>
<feature type="region of interest" description="Disordered" evidence="2">
    <location>
        <begin position="751"/>
        <end position="780"/>
    </location>
</feature>
<dbReference type="InterPro" id="IPR013783">
    <property type="entry name" value="Ig-like_fold"/>
</dbReference>
<dbReference type="SUPFAM" id="SSF49452">
    <property type="entry name" value="Starch-binding domain-like"/>
    <property type="match status" value="1"/>
</dbReference>
<accession>L1JFW6</accession>
<dbReference type="PROSITE" id="PS51166">
    <property type="entry name" value="CBM20"/>
    <property type="match status" value="1"/>
</dbReference>
<dbReference type="Pfam" id="PF00686">
    <property type="entry name" value="CBM_20"/>
    <property type="match status" value="1"/>
</dbReference>
<dbReference type="HOGENOM" id="CLU_359214_0_0_1"/>
<feature type="compositionally biased region" description="Basic and acidic residues" evidence="2">
    <location>
        <begin position="597"/>
        <end position="615"/>
    </location>
</feature>
<dbReference type="InterPro" id="IPR013784">
    <property type="entry name" value="Carb-bd-like_fold"/>
</dbReference>
<reference evidence="4 6" key="1">
    <citation type="journal article" date="2012" name="Nature">
        <title>Algal genomes reveal evolutionary mosaicism and the fate of nucleomorphs.</title>
        <authorList>
            <consortium name="DOE Joint Genome Institute"/>
            <person name="Curtis B.A."/>
            <person name="Tanifuji G."/>
            <person name="Burki F."/>
            <person name="Gruber A."/>
            <person name="Irimia M."/>
            <person name="Maruyama S."/>
            <person name="Arias M.C."/>
            <person name="Ball S.G."/>
            <person name="Gile G.H."/>
            <person name="Hirakawa Y."/>
            <person name="Hopkins J.F."/>
            <person name="Kuo A."/>
            <person name="Rensing S.A."/>
            <person name="Schmutz J."/>
            <person name="Symeonidi A."/>
            <person name="Elias M."/>
            <person name="Eveleigh R.J."/>
            <person name="Herman E.K."/>
            <person name="Klute M.J."/>
            <person name="Nakayama T."/>
            <person name="Obornik M."/>
            <person name="Reyes-Prieto A."/>
            <person name="Armbrust E.V."/>
            <person name="Aves S.J."/>
            <person name="Beiko R.G."/>
            <person name="Coutinho P."/>
            <person name="Dacks J.B."/>
            <person name="Durnford D.G."/>
            <person name="Fast N.M."/>
            <person name="Green B.R."/>
            <person name="Grisdale C.J."/>
            <person name="Hempel F."/>
            <person name="Henrissat B."/>
            <person name="Hoppner M.P."/>
            <person name="Ishida K."/>
            <person name="Kim E."/>
            <person name="Koreny L."/>
            <person name="Kroth P.G."/>
            <person name="Liu Y."/>
            <person name="Malik S.B."/>
            <person name="Maier U.G."/>
            <person name="McRose D."/>
            <person name="Mock T."/>
            <person name="Neilson J.A."/>
            <person name="Onodera N.T."/>
            <person name="Poole A.M."/>
            <person name="Pritham E.J."/>
            <person name="Richards T.A."/>
            <person name="Rocap G."/>
            <person name="Roy S.W."/>
            <person name="Sarai C."/>
            <person name="Schaack S."/>
            <person name="Shirato S."/>
            <person name="Slamovits C.H."/>
            <person name="Spencer D.F."/>
            <person name="Suzuki S."/>
            <person name="Worden A.Z."/>
            <person name="Zauner S."/>
            <person name="Barry K."/>
            <person name="Bell C."/>
            <person name="Bharti A.K."/>
            <person name="Crow J.A."/>
            <person name="Grimwood J."/>
            <person name="Kramer R."/>
            <person name="Lindquist E."/>
            <person name="Lucas S."/>
            <person name="Salamov A."/>
            <person name="McFadden G.I."/>
            <person name="Lane C.E."/>
            <person name="Keeling P.J."/>
            <person name="Gray M.W."/>
            <person name="Grigoriev I.V."/>
            <person name="Archibald J.M."/>
        </authorList>
    </citation>
    <scope>NUCLEOTIDE SEQUENCE</scope>
    <source>
        <strain evidence="4 6">CCMP2712</strain>
    </source>
</reference>
<dbReference type="RefSeq" id="XP_005834388.1">
    <property type="nucleotide sequence ID" value="XM_005834331.1"/>
</dbReference>
<evidence type="ECO:0000256" key="1">
    <source>
        <dbReference type="SAM" id="Coils"/>
    </source>
</evidence>
<evidence type="ECO:0000259" key="3">
    <source>
        <dbReference type="PROSITE" id="PS51166"/>
    </source>
</evidence>
<organism evidence="4">
    <name type="scientific">Guillardia theta (strain CCMP2712)</name>
    <name type="common">Cryptophyte</name>
    <dbReference type="NCBI Taxonomy" id="905079"/>
    <lineage>
        <taxon>Eukaryota</taxon>
        <taxon>Cryptophyceae</taxon>
        <taxon>Pyrenomonadales</taxon>
        <taxon>Geminigeraceae</taxon>
        <taxon>Guillardia</taxon>
    </lineage>
</organism>
<feature type="region of interest" description="Disordered" evidence="2">
    <location>
        <begin position="686"/>
        <end position="716"/>
    </location>
</feature>
<feature type="region of interest" description="Disordered" evidence="2">
    <location>
        <begin position="597"/>
        <end position="662"/>
    </location>
</feature>
<dbReference type="Proteomes" id="UP000011087">
    <property type="component" value="Unassembled WGS sequence"/>
</dbReference>
<dbReference type="EMBL" id="JH992990">
    <property type="protein sequence ID" value="EKX47408.1"/>
    <property type="molecule type" value="Genomic_DNA"/>
</dbReference>
<feature type="region of interest" description="Disordered" evidence="2">
    <location>
        <begin position="111"/>
        <end position="150"/>
    </location>
</feature>
<dbReference type="KEGG" id="gtt:GUITHDRAFT_137576"/>
<feature type="compositionally biased region" description="Polar residues" evidence="2">
    <location>
        <begin position="129"/>
        <end position="144"/>
    </location>
</feature>
<dbReference type="AlphaFoldDB" id="L1JFW6"/>
<feature type="compositionally biased region" description="Basic and acidic residues" evidence="2">
    <location>
        <begin position="625"/>
        <end position="650"/>
    </location>
</feature>
<dbReference type="Gene3D" id="2.60.40.10">
    <property type="entry name" value="Immunoglobulins"/>
    <property type="match status" value="1"/>
</dbReference>
<feature type="compositionally biased region" description="Basic and acidic residues" evidence="2">
    <location>
        <begin position="700"/>
        <end position="716"/>
    </location>
</feature>
<keyword evidence="6" id="KW-1185">Reference proteome</keyword>
<reference evidence="5" key="3">
    <citation type="submission" date="2015-06" db="UniProtKB">
        <authorList>
            <consortium name="EnsemblProtists"/>
        </authorList>
    </citation>
    <scope>IDENTIFICATION</scope>
</reference>
<evidence type="ECO:0000313" key="5">
    <source>
        <dbReference type="EnsemblProtists" id="EKX47408"/>
    </source>
</evidence>
<feature type="domain" description="CBM20" evidence="3">
    <location>
        <begin position="1"/>
        <end position="74"/>
    </location>
</feature>
<dbReference type="PaxDb" id="55529-EKX47408"/>
<feature type="coiled-coil region" evidence="1">
    <location>
        <begin position="246"/>
        <end position="280"/>
    </location>
</feature>
<reference evidence="6" key="2">
    <citation type="submission" date="2012-11" db="EMBL/GenBank/DDBJ databases">
        <authorList>
            <person name="Kuo A."/>
            <person name="Curtis B.A."/>
            <person name="Tanifuji G."/>
            <person name="Burki F."/>
            <person name="Gruber A."/>
            <person name="Irimia M."/>
            <person name="Maruyama S."/>
            <person name="Arias M.C."/>
            <person name="Ball S.G."/>
            <person name="Gile G.H."/>
            <person name="Hirakawa Y."/>
            <person name="Hopkins J.F."/>
            <person name="Rensing S.A."/>
            <person name="Schmutz J."/>
            <person name="Symeonidi A."/>
            <person name="Elias M."/>
            <person name="Eveleigh R.J."/>
            <person name="Herman E.K."/>
            <person name="Klute M.J."/>
            <person name="Nakayama T."/>
            <person name="Obornik M."/>
            <person name="Reyes-Prieto A."/>
            <person name="Armbrust E.V."/>
            <person name="Aves S.J."/>
            <person name="Beiko R.G."/>
            <person name="Coutinho P."/>
            <person name="Dacks J.B."/>
            <person name="Durnford D.G."/>
            <person name="Fast N.M."/>
            <person name="Green B.R."/>
            <person name="Grisdale C."/>
            <person name="Hempe F."/>
            <person name="Henrissat B."/>
            <person name="Hoppner M.P."/>
            <person name="Ishida K.-I."/>
            <person name="Kim E."/>
            <person name="Koreny L."/>
            <person name="Kroth P.G."/>
            <person name="Liu Y."/>
            <person name="Malik S.-B."/>
            <person name="Maier U.G."/>
            <person name="McRose D."/>
            <person name="Mock T."/>
            <person name="Neilson J.A."/>
            <person name="Onodera N.T."/>
            <person name="Poole A.M."/>
            <person name="Pritham E.J."/>
            <person name="Richards T.A."/>
            <person name="Rocap G."/>
            <person name="Roy S.W."/>
            <person name="Sarai C."/>
            <person name="Schaack S."/>
            <person name="Shirato S."/>
            <person name="Slamovits C.H."/>
            <person name="Spencer D.F."/>
            <person name="Suzuki S."/>
            <person name="Worden A.Z."/>
            <person name="Zauner S."/>
            <person name="Barry K."/>
            <person name="Bell C."/>
            <person name="Bharti A.K."/>
            <person name="Crow J.A."/>
            <person name="Grimwood J."/>
            <person name="Kramer R."/>
            <person name="Lindquist E."/>
            <person name="Lucas S."/>
            <person name="Salamov A."/>
            <person name="McFadden G.I."/>
            <person name="Lane C.E."/>
            <person name="Keeling P.J."/>
            <person name="Gray M.W."/>
            <person name="Grigoriev I.V."/>
            <person name="Archibald J.M."/>
        </authorList>
    </citation>
    <scope>NUCLEOTIDE SEQUENCE</scope>
    <source>
        <strain evidence="6">CCMP2712</strain>
    </source>
</reference>
<evidence type="ECO:0000256" key="2">
    <source>
        <dbReference type="SAM" id="MobiDB-lite"/>
    </source>
</evidence>
<protein>
    <recommendedName>
        <fullName evidence="3">CBM20 domain-containing protein</fullName>
    </recommendedName>
</protein>
<evidence type="ECO:0000313" key="4">
    <source>
        <dbReference type="EMBL" id="EKX47408.1"/>
    </source>
</evidence>
<feature type="coiled-coil region" evidence="1">
    <location>
        <begin position="396"/>
        <end position="434"/>
    </location>
</feature>
<gene>
    <name evidence="4" type="ORF">GUITHDRAFT_137576</name>
</gene>
<name>L1JFW6_GUITC</name>